<dbReference type="EMBL" id="JBIMZQ010000032">
    <property type="protein sequence ID" value="KAL3662281.1"/>
    <property type="molecule type" value="Genomic_DNA"/>
</dbReference>
<keyword evidence="2" id="KW-1185">Reference proteome</keyword>
<gene>
    <name evidence="1" type="ORF">V7S43_012609</name>
</gene>
<protein>
    <recommendedName>
        <fullName evidence="3">CR-type domain-containing protein</fullName>
    </recommendedName>
</protein>
<evidence type="ECO:0000313" key="2">
    <source>
        <dbReference type="Proteomes" id="UP001632037"/>
    </source>
</evidence>
<comment type="caution">
    <text evidence="1">The sequence shown here is derived from an EMBL/GenBank/DDBJ whole genome shotgun (WGS) entry which is preliminary data.</text>
</comment>
<evidence type="ECO:0008006" key="3">
    <source>
        <dbReference type="Google" id="ProtNLM"/>
    </source>
</evidence>
<proteinExistence type="predicted"/>
<evidence type="ECO:0000313" key="1">
    <source>
        <dbReference type="EMBL" id="KAL3662281.1"/>
    </source>
</evidence>
<dbReference type="InterPro" id="IPR036410">
    <property type="entry name" value="HSP_DnaJ_Cys-rich_dom_sf"/>
</dbReference>
<sequence length="103" mass="11576">MSWNLTPSVNARMNWLGYTSREELEASGILDKWAQQQHQSSLLPQRHQSIKLCPLCQGHRIEKVLYNSMILEQNCSECDGEGVIRSQSAGQETTSSPRRASSA</sequence>
<dbReference type="Gene3D" id="2.10.230.10">
    <property type="entry name" value="Heat shock protein DnaJ, cysteine-rich domain"/>
    <property type="match status" value="1"/>
</dbReference>
<dbReference type="Proteomes" id="UP001632037">
    <property type="component" value="Unassembled WGS sequence"/>
</dbReference>
<name>A0ABD3F7F3_9STRA</name>
<dbReference type="SUPFAM" id="SSF57938">
    <property type="entry name" value="DnaJ/Hsp40 cysteine-rich domain"/>
    <property type="match status" value="1"/>
</dbReference>
<organism evidence="1 2">
    <name type="scientific">Phytophthora oleae</name>
    <dbReference type="NCBI Taxonomy" id="2107226"/>
    <lineage>
        <taxon>Eukaryota</taxon>
        <taxon>Sar</taxon>
        <taxon>Stramenopiles</taxon>
        <taxon>Oomycota</taxon>
        <taxon>Peronosporomycetes</taxon>
        <taxon>Peronosporales</taxon>
        <taxon>Peronosporaceae</taxon>
        <taxon>Phytophthora</taxon>
    </lineage>
</organism>
<dbReference type="AlphaFoldDB" id="A0ABD3F7F3"/>
<accession>A0ABD3F7F3</accession>
<reference evidence="1 2" key="1">
    <citation type="submission" date="2024-09" db="EMBL/GenBank/DDBJ databases">
        <title>Genome sequencing and assembly of Phytophthora oleae, isolate VK10A, causative agent of rot of olive drupes.</title>
        <authorList>
            <person name="Conti Taguali S."/>
            <person name="Riolo M."/>
            <person name="La Spada F."/>
            <person name="Cacciola S.O."/>
            <person name="Dionisio G."/>
        </authorList>
    </citation>
    <scope>NUCLEOTIDE SEQUENCE [LARGE SCALE GENOMIC DNA]</scope>
    <source>
        <strain evidence="1 2">VK10A</strain>
    </source>
</reference>